<dbReference type="GO" id="GO:0003677">
    <property type="term" value="F:DNA binding"/>
    <property type="evidence" value="ECO:0007669"/>
    <property type="project" value="UniProtKB-UniRule"/>
</dbReference>
<keyword evidence="5" id="KW-1185">Reference proteome</keyword>
<dbReference type="AlphaFoldDB" id="A0A4D7AP12"/>
<dbReference type="RefSeq" id="WP_136891221.1">
    <property type="nucleotide sequence ID" value="NZ_CP034413.3"/>
</dbReference>
<dbReference type="EMBL" id="CP034413">
    <property type="protein sequence ID" value="QCI59245.1"/>
    <property type="molecule type" value="Genomic_DNA"/>
</dbReference>
<dbReference type="InterPro" id="IPR001867">
    <property type="entry name" value="OmpR/PhoB-type_DNA-bd"/>
</dbReference>
<accession>A0A4D7AP12</accession>
<feature type="DNA-binding region" description="OmpR/PhoB-type" evidence="2">
    <location>
        <begin position="58"/>
        <end position="118"/>
    </location>
</feature>
<dbReference type="Proteomes" id="UP000298642">
    <property type="component" value="Chromosome"/>
</dbReference>
<protein>
    <submittedName>
        <fullName evidence="4">Response regulator transcription factor</fullName>
    </submittedName>
</protein>
<evidence type="ECO:0000313" key="5">
    <source>
        <dbReference type="Proteomes" id="UP000298642"/>
    </source>
</evidence>
<dbReference type="InterPro" id="IPR011006">
    <property type="entry name" value="CheY-like_superfamily"/>
</dbReference>
<evidence type="ECO:0000256" key="2">
    <source>
        <dbReference type="PROSITE-ProRule" id="PRU01091"/>
    </source>
</evidence>
<feature type="domain" description="OmpR/PhoB-type" evidence="3">
    <location>
        <begin position="58"/>
        <end position="118"/>
    </location>
</feature>
<dbReference type="SUPFAM" id="SSF52172">
    <property type="entry name" value="CheY-like"/>
    <property type="match status" value="1"/>
</dbReference>
<evidence type="ECO:0000313" key="4">
    <source>
        <dbReference type="EMBL" id="QCI59245.1"/>
    </source>
</evidence>
<dbReference type="GO" id="GO:0000160">
    <property type="term" value="P:phosphorelay signal transduction system"/>
    <property type="evidence" value="ECO:0007669"/>
    <property type="project" value="InterPro"/>
</dbReference>
<dbReference type="GO" id="GO:0006355">
    <property type="term" value="P:regulation of DNA-templated transcription"/>
    <property type="evidence" value="ECO:0007669"/>
    <property type="project" value="InterPro"/>
</dbReference>
<proteinExistence type="predicted"/>
<dbReference type="Gene3D" id="1.10.10.10">
    <property type="entry name" value="Winged helix-like DNA-binding domain superfamily/Winged helix DNA-binding domain"/>
    <property type="match status" value="1"/>
</dbReference>
<dbReference type="KEGG" id="obj:EIO64_08405"/>
<dbReference type="PROSITE" id="PS51755">
    <property type="entry name" value="OMPR_PHOB"/>
    <property type="match status" value="1"/>
</dbReference>
<evidence type="ECO:0000259" key="3">
    <source>
        <dbReference type="PROSITE" id="PS51755"/>
    </source>
</evidence>
<dbReference type="InterPro" id="IPR036388">
    <property type="entry name" value="WH-like_DNA-bd_sf"/>
</dbReference>
<organism evidence="4 5">
    <name type="scientific">Dysosmobacter welbionis</name>
    <dbReference type="NCBI Taxonomy" id="2093857"/>
    <lineage>
        <taxon>Bacteria</taxon>
        <taxon>Bacillati</taxon>
        <taxon>Bacillota</taxon>
        <taxon>Clostridia</taxon>
        <taxon>Eubacteriales</taxon>
        <taxon>Oscillospiraceae</taxon>
        <taxon>Dysosmobacter</taxon>
    </lineage>
</organism>
<dbReference type="Gene3D" id="6.10.250.690">
    <property type="match status" value="1"/>
</dbReference>
<reference evidence="5" key="1">
    <citation type="submission" date="2018-12" db="EMBL/GenBank/DDBJ databases">
        <title>Dusodibacter welbiota gen. nov., sp. nov., isolated from human faeces and emended description of the Oscillibacter genus.</title>
        <authorList>
            <person name="Le Roy T."/>
            <person name="Van der Smissen P."/>
            <person name="Delzenne N."/>
            <person name="Muccioli G."/>
            <person name="Collet J.F."/>
            <person name="Cani P.D."/>
        </authorList>
    </citation>
    <scope>NUCLEOTIDE SEQUENCE [LARGE SCALE GENOMIC DNA]</scope>
    <source>
        <strain evidence="5">J115</strain>
    </source>
</reference>
<name>A0A4D7AP12_9FIRM</name>
<gene>
    <name evidence="4" type="ORF">EIO64_08405</name>
</gene>
<sequence length="118" mass="13244">MLTERSQLGAVAGWYISPESFQKGYDPGIDDYMVKPGDFSGLLMRVRALLRRANIEASRKLSVDGLLLYADALTASLAGAEIPVTIREFNILYELLSCPNRTFPLRAQAEVLWQRQTH</sequence>
<dbReference type="GeneID" id="89523030"/>
<keyword evidence="1 2" id="KW-0238">DNA-binding</keyword>
<evidence type="ECO:0000256" key="1">
    <source>
        <dbReference type="ARBA" id="ARBA00023125"/>
    </source>
</evidence>